<comment type="catalytic activity">
    <reaction evidence="1">
        <text>ATP + protein L-histidine = ADP + protein N-phospho-L-histidine.</text>
        <dbReference type="EC" id="2.7.13.3"/>
    </reaction>
</comment>
<evidence type="ECO:0000256" key="4">
    <source>
        <dbReference type="ARBA" id="ARBA00022679"/>
    </source>
</evidence>
<evidence type="ECO:0000256" key="8">
    <source>
        <dbReference type="ARBA" id="ARBA00023012"/>
    </source>
</evidence>
<feature type="coiled-coil region" evidence="9">
    <location>
        <begin position="151"/>
        <end position="184"/>
    </location>
</feature>
<dbReference type="InterPro" id="IPR050482">
    <property type="entry name" value="Sensor_HK_TwoCompSys"/>
</dbReference>
<evidence type="ECO:0000313" key="14">
    <source>
        <dbReference type="EMBL" id="SNY86987.1"/>
    </source>
</evidence>
<reference evidence="14 15" key="1">
    <citation type="submission" date="2017-09" db="EMBL/GenBank/DDBJ databases">
        <authorList>
            <person name="Ehlers B."/>
            <person name="Leendertz F.H."/>
        </authorList>
    </citation>
    <scope>NUCLEOTIDE SEQUENCE [LARGE SCALE GENOMIC DNA]</scope>
    <source>
        <strain evidence="14 15">DSM 45537</strain>
    </source>
</reference>
<dbReference type="GO" id="GO:0046983">
    <property type="term" value="F:protein dimerization activity"/>
    <property type="evidence" value="ECO:0007669"/>
    <property type="project" value="InterPro"/>
</dbReference>
<dbReference type="STRING" id="1379680.GCA_001612615_03155"/>
<evidence type="ECO:0000256" key="11">
    <source>
        <dbReference type="SAM" id="Phobius"/>
    </source>
</evidence>
<proteinExistence type="predicted"/>
<gene>
    <name evidence="14" type="ORF">SAMN04244553_3915</name>
</gene>
<evidence type="ECO:0000313" key="15">
    <source>
        <dbReference type="Proteomes" id="UP000219565"/>
    </source>
</evidence>
<feature type="compositionally biased region" description="Basic and acidic residues" evidence="10">
    <location>
        <begin position="406"/>
        <end position="425"/>
    </location>
</feature>
<dbReference type="EC" id="2.7.13.3" evidence="2"/>
<keyword evidence="11" id="KW-0812">Transmembrane</keyword>
<evidence type="ECO:0000256" key="9">
    <source>
        <dbReference type="SAM" id="Coils"/>
    </source>
</evidence>
<dbReference type="GO" id="GO:0005524">
    <property type="term" value="F:ATP binding"/>
    <property type="evidence" value="ECO:0007669"/>
    <property type="project" value="UniProtKB-KW"/>
</dbReference>
<dbReference type="Gene3D" id="1.20.5.1930">
    <property type="match status" value="1"/>
</dbReference>
<keyword evidence="11" id="KW-1133">Transmembrane helix</keyword>
<dbReference type="PANTHER" id="PTHR24421">
    <property type="entry name" value="NITRATE/NITRITE SENSOR PROTEIN NARX-RELATED"/>
    <property type="match status" value="1"/>
</dbReference>
<keyword evidence="6 14" id="KW-0418">Kinase</keyword>
<evidence type="ECO:0000256" key="10">
    <source>
        <dbReference type="SAM" id="MobiDB-lite"/>
    </source>
</evidence>
<feature type="region of interest" description="Disordered" evidence="10">
    <location>
        <begin position="376"/>
        <end position="454"/>
    </location>
</feature>
<keyword evidence="3" id="KW-0597">Phosphoprotein</keyword>
<dbReference type="EMBL" id="OBEG01000003">
    <property type="protein sequence ID" value="SNY86987.1"/>
    <property type="molecule type" value="Genomic_DNA"/>
</dbReference>
<feature type="transmembrane region" description="Helical" evidence="11">
    <location>
        <begin position="124"/>
        <end position="144"/>
    </location>
</feature>
<feature type="domain" description="Signal transduction histidine kinase subgroup 3 dimerisation and phosphoacceptor" evidence="13">
    <location>
        <begin position="176"/>
        <end position="244"/>
    </location>
</feature>
<evidence type="ECO:0000256" key="2">
    <source>
        <dbReference type="ARBA" id="ARBA00012438"/>
    </source>
</evidence>
<dbReference type="InterPro" id="IPR003594">
    <property type="entry name" value="HATPase_dom"/>
</dbReference>
<dbReference type="CDD" id="cd16917">
    <property type="entry name" value="HATPase_UhpB-NarQ-NarX-like"/>
    <property type="match status" value="1"/>
</dbReference>
<keyword evidence="5" id="KW-0547">Nucleotide-binding</keyword>
<evidence type="ECO:0000256" key="1">
    <source>
        <dbReference type="ARBA" id="ARBA00000085"/>
    </source>
</evidence>
<feature type="compositionally biased region" description="Gly residues" evidence="10">
    <location>
        <begin position="427"/>
        <end position="442"/>
    </location>
</feature>
<evidence type="ECO:0000256" key="7">
    <source>
        <dbReference type="ARBA" id="ARBA00022840"/>
    </source>
</evidence>
<dbReference type="Pfam" id="PF07730">
    <property type="entry name" value="HisKA_3"/>
    <property type="match status" value="1"/>
</dbReference>
<keyword evidence="8" id="KW-0902">Two-component regulatory system</keyword>
<dbReference type="GO" id="GO:0016020">
    <property type="term" value="C:membrane"/>
    <property type="evidence" value="ECO:0007669"/>
    <property type="project" value="InterPro"/>
</dbReference>
<evidence type="ECO:0000256" key="5">
    <source>
        <dbReference type="ARBA" id="ARBA00022741"/>
    </source>
</evidence>
<keyword evidence="7" id="KW-0067">ATP-binding</keyword>
<protein>
    <recommendedName>
        <fullName evidence="2">histidine kinase</fullName>
        <ecNumber evidence="2">2.7.13.3</ecNumber>
    </recommendedName>
</protein>
<keyword evidence="9" id="KW-0175">Coiled coil</keyword>
<feature type="domain" description="Histidine kinase/HSP90-like ATPase" evidence="12">
    <location>
        <begin position="291"/>
        <end position="373"/>
    </location>
</feature>
<evidence type="ECO:0000256" key="3">
    <source>
        <dbReference type="ARBA" id="ARBA00022553"/>
    </source>
</evidence>
<organism evidence="14 15">
    <name type="scientific">Nocardia amikacinitolerans</name>
    <dbReference type="NCBI Taxonomy" id="756689"/>
    <lineage>
        <taxon>Bacteria</taxon>
        <taxon>Bacillati</taxon>
        <taxon>Actinomycetota</taxon>
        <taxon>Actinomycetes</taxon>
        <taxon>Mycobacteriales</taxon>
        <taxon>Nocardiaceae</taxon>
        <taxon>Nocardia</taxon>
    </lineage>
</organism>
<keyword evidence="4" id="KW-0808">Transferase</keyword>
<feature type="transmembrane region" description="Helical" evidence="11">
    <location>
        <begin position="6"/>
        <end position="27"/>
    </location>
</feature>
<dbReference type="RefSeq" id="WP_179830909.1">
    <property type="nucleotide sequence ID" value="NZ_JAMTCV010000009.1"/>
</dbReference>
<sequence>MNRRWVADGVLAVVLLIVELIAAVPLAGPRPLDAFGAVLLTLATAVVVARRSWPLGVLFAHLALAIPYHANEFPHEAVVPATIVALYTVARYGTRVRTALVVAMVLLFGVGGILLSRTENENTALQAFGAVGWIVLACVAGEAVRLHRAYLAEALDRAERAERSRDAEARRQVAEERLRIARDLHDLLAHTITVIQVQAGVAAHLLTEGRADRATVVAALDTIADACADARAELAATVGVLRTPGGEPRGPLPALAQLSALAEPAEVAGVMVEFEIVGEARALLPTVEMVAYRIVQEALTNVAKHAQATRALVRLDYEVDRLTVCVTDDGRGTFDGAPGFGIRGMVERAEAVGGSLRTLGTDAGFTVTAELPIPGAPEAAGAMDDSRRSVGDAHRGGAQVPTGDGGRSDGGDVGRGGMDARDVGVRVDGGSGVRGAGGSGVRGGDRSETSGVAS</sequence>
<dbReference type="AlphaFoldDB" id="A0A285LSA2"/>
<accession>A0A285LSA2</accession>
<dbReference type="Gene3D" id="3.30.565.10">
    <property type="entry name" value="Histidine kinase-like ATPase, C-terminal domain"/>
    <property type="match status" value="1"/>
</dbReference>
<evidence type="ECO:0000259" key="12">
    <source>
        <dbReference type="Pfam" id="PF02518"/>
    </source>
</evidence>
<dbReference type="Pfam" id="PF02518">
    <property type="entry name" value="HATPase_c"/>
    <property type="match status" value="1"/>
</dbReference>
<dbReference type="Proteomes" id="UP000219565">
    <property type="component" value="Unassembled WGS sequence"/>
</dbReference>
<keyword evidence="11" id="KW-0472">Membrane</keyword>
<dbReference type="InterPro" id="IPR011712">
    <property type="entry name" value="Sig_transdc_His_kin_sub3_dim/P"/>
</dbReference>
<keyword evidence="15" id="KW-1185">Reference proteome</keyword>
<name>A0A285LSA2_9NOCA</name>
<feature type="compositionally biased region" description="Basic and acidic residues" evidence="10">
    <location>
        <begin position="384"/>
        <end position="395"/>
    </location>
</feature>
<dbReference type="GO" id="GO:0000155">
    <property type="term" value="F:phosphorelay sensor kinase activity"/>
    <property type="evidence" value="ECO:0007669"/>
    <property type="project" value="InterPro"/>
</dbReference>
<dbReference type="SUPFAM" id="SSF55874">
    <property type="entry name" value="ATPase domain of HSP90 chaperone/DNA topoisomerase II/histidine kinase"/>
    <property type="match status" value="1"/>
</dbReference>
<dbReference type="InterPro" id="IPR036890">
    <property type="entry name" value="HATPase_C_sf"/>
</dbReference>
<evidence type="ECO:0000256" key="6">
    <source>
        <dbReference type="ARBA" id="ARBA00022777"/>
    </source>
</evidence>
<dbReference type="PANTHER" id="PTHR24421:SF10">
    <property type="entry name" value="NITRATE_NITRITE SENSOR PROTEIN NARQ"/>
    <property type="match status" value="1"/>
</dbReference>
<evidence type="ECO:0000259" key="13">
    <source>
        <dbReference type="Pfam" id="PF07730"/>
    </source>
</evidence>
<feature type="transmembrane region" description="Helical" evidence="11">
    <location>
        <begin position="99"/>
        <end position="118"/>
    </location>
</feature>